<sequence>MRCPLAIELQNLANTLISFELSNSSGLSTHVEEILSFMDHIKVGQLEDAKLSKIHDKILQREAKEIVMDEEGLLRINGCVCASHVGDLIKTILIEAHSLRFSIHFRAIKIARRVDRELNLLELWIDELYATLVVEVKIDQNHPRYIGPSDGPGSILVPIQLKGSENYGLWRRSMCITLQAKKKLGFVLETYNKSSFDKELHEQWETCNAIVLSWLINTVALHLFSGIVYVTDDRTVWVDLQERFDKVNRVRIFQLHREITTILQGTDSVFAYFTKLKELWAEYDAIVPFSNCGCTRSKDYVDH</sequence>
<dbReference type="AlphaFoldDB" id="A0AAF0QUU6"/>
<dbReference type="PANTHER" id="PTHR37610">
    <property type="entry name" value="CCHC-TYPE DOMAIN-CONTAINING PROTEIN"/>
    <property type="match status" value="1"/>
</dbReference>
<feature type="domain" description="Retrotransposon Copia-like N-terminal" evidence="1">
    <location>
        <begin position="148"/>
        <end position="187"/>
    </location>
</feature>
<keyword evidence="3" id="KW-1185">Reference proteome</keyword>
<reference evidence="2" key="1">
    <citation type="submission" date="2023-08" db="EMBL/GenBank/DDBJ databases">
        <title>A de novo genome assembly of Solanum verrucosum Schlechtendal, a Mexican diploid species geographically isolated from the other diploid A-genome species in potato relatives.</title>
        <authorList>
            <person name="Hosaka K."/>
        </authorList>
    </citation>
    <scope>NUCLEOTIDE SEQUENCE</scope>
    <source>
        <tissue evidence="2">Young leaves</tissue>
    </source>
</reference>
<dbReference type="EMBL" id="CP133616">
    <property type="protein sequence ID" value="WMV29150.1"/>
    <property type="molecule type" value="Genomic_DNA"/>
</dbReference>
<gene>
    <name evidence="2" type="ORF">MTR67_022535</name>
</gene>
<protein>
    <recommendedName>
        <fullName evidence="1">Retrotransposon Copia-like N-terminal domain-containing protein</fullName>
    </recommendedName>
</protein>
<dbReference type="Proteomes" id="UP001234989">
    <property type="component" value="Chromosome 5"/>
</dbReference>
<dbReference type="InterPro" id="IPR029472">
    <property type="entry name" value="Copia-like_N"/>
</dbReference>
<organism evidence="2 3">
    <name type="scientific">Solanum verrucosum</name>
    <dbReference type="NCBI Taxonomy" id="315347"/>
    <lineage>
        <taxon>Eukaryota</taxon>
        <taxon>Viridiplantae</taxon>
        <taxon>Streptophyta</taxon>
        <taxon>Embryophyta</taxon>
        <taxon>Tracheophyta</taxon>
        <taxon>Spermatophyta</taxon>
        <taxon>Magnoliopsida</taxon>
        <taxon>eudicotyledons</taxon>
        <taxon>Gunneridae</taxon>
        <taxon>Pentapetalae</taxon>
        <taxon>asterids</taxon>
        <taxon>lamiids</taxon>
        <taxon>Solanales</taxon>
        <taxon>Solanaceae</taxon>
        <taxon>Solanoideae</taxon>
        <taxon>Solaneae</taxon>
        <taxon>Solanum</taxon>
    </lineage>
</organism>
<evidence type="ECO:0000313" key="2">
    <source>
        <dbReference type="EMBL" id="WMV29150.1"/>
    </source>
</evidence>
<evidence type="ECO:0000259" key="1">
    <source>
        <dbReference type="Pfam" id="PF14244"/>
    </source>
</evidence>
<accession>A0AAF0QUU6</accession>
<dbReference type="PANTHER" id="PTHR37610:SF86">
    <property type="entry name" value="RETROTRANSPOSON COPIA-LIKE N-TERMINAL DOMAIN-CONTAINING PROTEIN"/>
    <property type="match status" value="1"/>
</dbReference>
<name>A0AAF0QUU6_SOLVR</name>
<evidence type="ECO:0000313" key="3">
    <source>
        <dbReference type="Proteomes" id="UP001234989"/>
    </source>
</evidence>
<proteinExistence type="predicted"/>
<dbReference type="Pfam" id="PF14244">
    <property type="entry name" value="Retrotran_gag_3"/>
    <property type="match status" value="1"/>
</dbReference>